<reference evidence="1 2" key="1">
    <citation type="submission" date="2007-11" db="EMBL/GenBank/DDBJ databases">
        <authorList>
            <consortium name="The Salmonella enterica serovar Paratyphi B Genome Sequencing Project"/>
            <person name="McClelland M."/>
            <person name="Sanderson E.K."/>
            <person name="Porwollik S."/>
            <person name="Spieth J."/>
            <person name="Clifton W.S."/>
            <person name="Fulton R."/>
            <person name="Cordes M."/>
            <person name="Wollam A."/>
            <person name="Shah N."/>
            <person name="Pepin K."/>
            <person name="Bhonagiri V."/>
            <person name="Nash W."/>
            <person name="Johnson M."/>
            <person name="Thiruvilangam P."/>
            <person name="Wilson R."/>
        </authorList>
    </citation>
    <scope>NUCLEOTIDE SEQUENCE [LARGE SCALE GENOMIC DNA]</scope>
    <source>
        <strain evidence="2">ATCC BAA-1250 / SPB7</strain>
    </source>
</reference>
<evidence type="ECO:0000313" key="1">
    <source>
        <dbReference type="EMBL" id="ABX67284.1"/>
    </source>
</evidence>
<dbReference type="KEGG" id="spq:SPAB_01892"/>
<evidence type="ECO:0000313" key="2">
    <source>
        <dbReference type="Proteomes" id="UP000008556"/>
    </source>
</evidence>
<dbReference type="AlphaFoldDB" id="A0A6C6Z1T9"/>
<accession>A0A6C6Z1T9</accession>
<protein>
    <submittedName>
        <fullName evidence="1">Uncharacterized protein</fullName>
    </submittedName>
</protein>
<dbReference type="Proteomes" id="UP000008556">
    <property type="component" value="Chromosome"/>
</dbReference>
<organism evidence="1 2">
    <name type="scientific">Salmonella paratyphi B (strain ATCC BAA-1250 / SPB7)</name>
    <dbReference type="NCBI Taxonomy" id="1016998"/>
    <lineage>
        <taxon>Bacteria</taxon>
        <taxon>Pseudomonadati</taxon>
        <taxon>Pseudomonadota</taxon>
        <taxon>Gammaproteobacteria</taxon>
        <taxon>Enterobacterales</taxon>
        <taxon>Enterobacteriaceae</taxon>
        <taxon>Salmonella</taxon>
    </lineage>
</organism>
<proteinExistence type="predicted"/>
<name>A0A6C6Z1T9_SALPB</name>
<dbReference type="EMBL" id="CP000886">
    <property type="protein sequence ID" value="ABX67284.1"/>
    <property type="molecule type" value="Genomic_DNA"/>
</dbReference>
<sequence length="35" mass="4128">MCKNALSFFREIEKGESPMTKDRKFSLITTLTFWA</sequence>
<gene>
    <name evidence="1" type="ordered locus">SPAB_01892</name>
</gene>